<evidence type="ECO:0000313" key="2">
    <source>
        <dbReference type="WBParaSite" id="ES5_v2.g23054.t1"/>
    </source>
</evidence>
<accession>A0AC34G019</accession>
<reference evidence="2" key="1">
    <citation type="submission" date="2022-11" db="UniProtKB">
        <authorList>
            <consortium name="WormBaseParasite"/>
        </authorList>
    </citation>
    <scope>IDENTIFICATION</scope>
</reference>
<sequence length="116" mass="13328">MVYYKLTYFDARGLGEAIRLIFKYANVDFEDNRFEANQWPKIKPTTPTGFVPVLEFDGNYLVESAAICRYLARKYGLAGKADLEEAKADAIVDQNKDFSFYGSSMVSCQIWNGRWK</sequence>
<protein>
    <submittedName>
        <fullName evidence="2">GST N-terminal domain-containing protein</fullName>
    </submittedName>
</protein>
<organism evidence="1 2">
    <name type="scientific">Panagrolaimus sp. ES5</name>
    <dbReference type="NCBI Taxonomy" id="591445"/>
    <lineage>
        <taxon>Eukaryota</taxon>
        <taxon>Metazoa</taxon>
        <taxon>Ecdysozoa</taxon>
        <taxon>Nematoda</taxon>
        <taxon>Chromadorea</taxon>
        <taxon>Rhabditida</taxon>
        <taxon>Tylenchina</taxon>
        <taxon>Panagrolaimomorpha</taxon>
        <taxon>Panagrolaimoidea</taxon>
        <taxon>Panagrolaimidae</taxon>
        <taxon>Panagrolaimus</taxon>
    </lineage>
</organism>
<dbReference type="Proteomes" id="UP000887579">
    <property type="component" value="Unplaced"/>
</dbReference>
<evidence type="ECO:0000313" key="1">
    <source>
        <dbReference type="Proteomes" id="UP000887579"/>
    </source>
</evidence>
<name>A0AC34G019_9BILA</name>
<proteinExistence type="predicted"/>
<dbReference type="WBParaSite" id="ES5_v2.g23054.t1">
    <property type="protein sequence ID" value="ES5_v2.g23054.t1"/>
    <property type="gene ID" value="ES5_v2.g23054"/>
</dbReference>